<dbReference type="PANTHER" id="PTHR43520:SF6">
    <property type="entry name" value="COPPER-EXPORTING P-TYPE ATPASE"/>
    <property type="match status" value="1"/>
</dbReference>
<dbReference type="Gene3D" id="3.30.70.100">
    <property type="match status" value="1"/>
</dbReference>
<evidence type="ECO:0000313" key="25">
    <source>
        <dbReference type="EMBL" id="BCX89152.1"/>
    </source>
</evidence>
<evidence type="ECO:0000256" key="8">
    <source>
        <dbReference type="ARBA" id="ARBA00022692"/>
    </source>
</evidence>
<feature type="transmembrane region" description="Helical" evidence="23">
    <location>
        <begin position="352"/>
        <end position="374"/>
    </location>
</feature>
<evidence type="ECO:0000256" key="19">
    <source>
        <dbReference type="ARBA" id="ARBA00023136"/>
    </source>
</evidence>
<dbReference type="Gene3D" id="2.70.150.10">
    <property type="entry name" value="Calcium-transporting ATPase, cytoplasmic transduction domain A"/>
    <property type="match status" value="1"/>
</dbReference>
<accession>A0AAU9CND8</accession>
<dbReference type="Pfam" id="PF00403">
    <property type="entry name" value="HMA"/>
    <property type="match status" value="1"/>
</dbReference>
<dbReference type="GO" id="GO:0140581">
    <property type="term" value="F:P-type monovalent copper transporter activity"/>
    <property type="evidence" value="ECO:0007669"/>
    <property type="project" value="UniProtKB-EC"/>
</dbReference>
<dbReference type="PROSITE" id="PS01047">
    <property type="entry name" value="HMA_1"/>
    <property type="match status" value="1"/>
</dbReference>
<evidence type="ECO:0000256" key="23">
    <source>
        <dbReference type="RuleBase" id="RU362081"/>
    </source>
</evidence>
<dbReference type="GO" id="GO:0043682">
    <property type="term" value="F:P-type divalent copper transporter activity"/>
    <property type="evidence" value="ECO:0007669"/>
    <property type="project" value="TreeGrafter"/>
</dbReference>
<organism evidence="25 26">
    <name type="scientific">Methylomarinovum tepidoasis</name>
    <dbReference type="NCBI Taxonomy" id="2840183"/>
    <lineage>
        <taxon>Bacteria</taxon>
        <taxon>Pseudomonadati</taxon>
        <taxon>Pseudomonadota</taxon>
        <taxon>Gammaproteobacteria</taxon>
        <taxon>Methylococcales</taxon>
        <taxon>Methylothermaceae</taxon>
        <taxon>Methylomarinovum</taxon>
    </lineage>
</organism>
<comment type="catalytic activity">
    <reaction evidence="22">
        <text>Cu(+)(in) + ATP + H2O = Cu(+)(out) + ADP + phosphate + H(+)</text>
        <dbReference type="Rhea" id="RHEA:25792"/>
        <dbReference type="ChEBI" id="CHEBI:15377"/>
        <dbReference type="ChEBI" id="CHEBI:15378"/>
        <dbReference type="ChEBI" id="CHEBI:30616"/>
        <dbReference type="ChEBI" id="CHEBI:43474"/>
        <dbReference type="ChEBI" id="CHEBI:49552"/>
        <dbReference type="ChEBI" id="CHEBI:456216"/>
        <dbReference type="EC" id="7.2.2.8"/>
    </reaction>
</comment>
<keyword evidence="14" id="KW-0460">Magnesium</keyword>
<evidence type="ECO:0000256" key="22">
    <source>
        <dbReference type="ARBA" id="ARBA00049289"/>
    </source>
</evidence>
<dbReference type="GO" id="GO:0005886">
    <property type="term" value="C:plasma membrane"/>
    <property type="evidence" value="ECO:0007669"/>
    <property type="project" value="UniProtKB-SubCell"/>
</dbReference>
<dbReference type="InterPro" id="IPR008250">
    <property type="entry name" value="ATPase_P-typ_transduc_dom_A_sf"/>
</dbReference>
<evidence type="ECO:0000256" key="14">
    <source>
        <dbReference type="ARBA" id="ARBA00022842"/>
    </source>
</evidence>
<evidence type="ECO:0000256" key="20">
    <source>
        <dbReference type="ARBA" id="ARBA00029719"/>
    </source>
</evidence>
<dbReference type="InterPro" id="IPR059000">
    <property type="entry name" value="ATPase_P-type_domA"/>
</dbReference>
<keyword evidence="18" id="KW-0406">Ion transport</keyword>
<keyword evidence="13 23" id="KW-0067">ATP-binding</keyword>
<dbReference type="KEGG" id="meiy:MIN45_P1522"/>
<evidence type="ECO:0000256" key="16">
    <source>
        <dbReference type="ARBA" id="ARBA00022989"/>
    </source>
</evidence>
<keyword evidence="5" id="KW-0813">Transport</keyword>
<feature type="transmembrane region" description="Helical" evidence="23">
    <location>
        <begin position="380"/>
        <end position="403"/>
    </location>
</feature>
<dbReference type="InterPro" id="IPR006121">
    <property type="entry name" value="HMA_dom"/>
</dbReference>
<evidence type="ECO:0000256" key="9">
    <source>
        <dbReference type="ARBA" id="ARBA00022723"/>
    </source>
</evidence>
<dbReference type="RefSeq" id="WP_286291436.1">
    <property type="nucleotide sequence ID" value="NZ_AP024718.1"/>
</dbReference>
<reference evidence="26" key="1">
    <citation type="journal article" date="2024" name="Int. J. Syst. Evol. Microbiol.">
        <title>Methylomarinovum tepidoasis sp. nov., a moderately thermophilic methanotroph of the family Methylothermaceae isolated from a deep-sea hydrothermal field.</title>
        <authorList>
            <person name="Hirayama H."/>
            <person name="Takaki Y."/>
            <person name="Abe M."/>
            <person name="Miyazaki M."/>
            <person name="Uematsu K."/>
            <person name="Matsui Y."/>
            <person name="Takai K."/>
        </authorList>
    </citation>
    <scope>NUCLEOTIDE SEQUENCE [LARGE SCALE GENOMIC DNA]</scope>
    <source>
        <strain evidence="26">IN45</strain>
    </source>
</reference>
<evidence type="ECO:0000256" key="5">
    <source>
        <dbReference type="ARBA" id="ARBA00022448"/>
    </source>
</evidence>
<dbReference type="InterPro" id="IPR036412">
    <property type="entry name" value="HAD-like_sf"/>
</dbReference>
<evidence type="ECO:0000313" key="26">
    <source>
        <dbReference type="Proteomes" id="UP001321450"/>
    </source>
</evidence>
<evidence type="ECO:0000256" key="21">
    <source>
        <dbReference type="ARBA" id="ARBA00033239"/>
    </source>
</evidence>
<dbReference type="Proteomes" id="UP001321450">
    <property type="component" value="Chromosome"/>
</dbReference>
<feature type="domain" description="HMA" evidence="24">
    <location>
        <begin position="15"/>
        <end position="78"/>
    </location>
</feature>
<dbReference type="AlphaFoldDB" id="A0AAU9CND8"/>
<evidence type="ECO:0000256" key="4">
    <source>
        <dbReference type="ARBA" id="ARBA00015102"/>
    </source>
</evidence>
<evidence type="ECO:0000256" key="2">
    <source>
        <dbReference type="ARBA" id="ARBA00006024"/>
    </source>
</evidence>
<evidence type="ECO:0000256" key="6">
    <source>
        <dbReference type="ARBA" id="ARBA00022475"/>
    </source>
</evidence>
<keyword evidence="17" id="KW-0186">Copper</keyword>
<dbReference type="InterPro" id="IPR018303">
    <property type="entry name" value="ATPase_P-typ_P_site"/>
</dbReference>
<keyword evidence="9 23" id="KW-0479">Metal-binding</keyword>
<evidence type="ECO:0000256" key="3">
    <source>
        <dbReference type="ARBA" id="ARBA00012517"/>
    </source>
</evidence>
<dbReference type="PROSITE" id="PS50846">
    <property type="entry name" value="HMA_2"/>
    <property type="match status" value="1"/>
</dbReference>
<dbReference type="InterPro" id="IPR023214">
    <property type="entry name" value="HAD_sf"/>
</dbReference>
<comment type="similarity">
    <text evidence="2 23">Belongs to the cation transport ATPase (P-type) (TC 3.A.3) family. Type IB subfamily.</text>
</comment>
<dbReference type="NCBIfam" id="TIGR01494">
    <property type="entry name" value="ATPase_P-type"/>
    <property type="match status" value="1"/>
</dbReference>
<evidence type="ECO:0000256" key="17">
    <source>
        <dbReference type="ARBA" id="ARBA00023008"/>
    </source>
</evidence>
<dbReference type="InterPro" id="IPR023299">
    <property type="entry name" value="ATPase_P-typ_cyto_dom_N"/>
</dbReference>
<evidence type="ECO:0000256" key="11">
    <source>
        <dbReference type="ARBA" id="ARBA00022741"/>
    </source>
</evidence>
<evidence type="ECO:0000256" key="12">
    <source>
        <dbReference type="ARBA" id="ARBA00022796"/>
    </source>
</evidence>
<dbReference type="FunFam" id="2.70.150.10:FF:000020">
    <property type="entry name" value="Copper-exporting P-type ATPase A"/>
    <property type="match status" value="1"/>
</dbReference>
<dbReference type="GO" id="GO:0055070">
    <property type="term" value="P:copper ion homeostasis"/>
    <property type="evidence" value="ECO:0007669"/>
    <property type="project" value="TreeGrafter"/>
</dbReference>
<sequence length="750" mass="79553">MAVAVDQAGHPQEAPSLRLSIIGMRCAGCVKTVENAIRSVPGVKDVTVNFADHSAEVIGEVDPEALRAALQEVGYDAAVMESFEDLEAQERMEEARYQSLLRKSAIAASWGIPLMVGGWLDLWPPIGTPQGTDFWSIVSLVTFLVMYYAGGHFFSGALKALRGGAANMDTLIAMGTGSAWLYSTLVIDFADVLPPEATHPYFEAAVIIIAFVTLGGALETRARGRASAAIRKLIGLQPKTARVVRNGKEFDVPIEQVGVGEIIRVRPGEKIPVDGIIVEGHSSVDESMLTGESIPVEKSVGDEVIGGTVNLRGTFLMEATRIGKDTVLAQIIESVRRAQSSKPEIGRLVDQIAAVFVPVVVTIAALTFLTWWTFGPEPSLGYAFVTSMTVLVIACPCALGLATPISIMVAVGRAAQSGILIRNGDALQTAGRLTTVVLDKTGTVTEGKPKVVAVVPLKRWQEDEVLAWAASIEAGSEHPLAGAIVAEAEARGLEPAPVTDFEAVTGKGVRAKREGKTVLFGNLALMEAEGVDCRAIVARLDGFAEAGQTPMILVVDKEVVGIIAVADTIKPDSKEAIRQLKALGIKVWMVTGDNEKTARAIAREAGIDEVRAEVLPEDKAQVVRELQRRGEIVGMVGDGINDAPALAQANVGFAIGTGTDIAIESGDVVIMQGSLLKVAETVKLSRATIRNIKQNLLGAFVYNIMAIPIAAGVLYPFFGILLNPMIAGAAMAMSSVTVVTNANRLRYIRL</sequence>
<feature type="transmembrane region" description="Helical" evidence="23">
    <location>
        <begin position="170"/>
        <end position="189"/>
    </location>
</feature>
<dbReference type="FunFam" id="3.40.50.1000:FF:000144">
    <property type="entry name" value="copper-transporting ATPase 1 isoform X2"/>
    <property type="match status" value="1"/>
</dbReference>
<dbReference type="EC" id="7.2.2.8" evidence="3"/>
<dbReference type="Pfam" id="PF00122">
    <property type="entry name" value="E1-E2_ATPase"/>
    <property type="match status" value="1"/>
</dbReference>
<gene>
    <name evidence="25" type="ORF">MIN45_P1522</name>
</gene>
<evidence type="ECO:0000256" key="1">
    <source>
        <dbReference type="ARBA" id="ARBA00004651"/>
    </source>
</evidence>
<keyword evidence="19 23" id="KW-0472">Membrane</keyword>
<keyword evidence="7" id="KW-0597">Phosphoprotein</keyword>
<keyword evidence="26" id="KW-1185">Reference proteome</keyword>
<dbReference type="CDD" id="cd00371">
    <property type="entry name" value="HMA"/>
    <property type="match status" value="1"/>
</dbReference>
<dbReference type="GO" id="GO:0005524">
    <property type="term" value="F:ATP binding"/>
    <property type="evidence" value="ECO:0007669"/>
    <property type="project" value="UniProtKB-UniRule"/>
</dbReference>
<dbReference type="InterPro" id="IPR023298">
    <property type="entry name" value="ATPase_P-typ_TM_dom_sf"/>
</dbReference>
<keyword evidence="11 23" id="KW-0547">Nucleotide-binding</keyword>
<dbReference type="SFLD" id="SFLDG00002">
    <property type="entry name" value="C1.7:_P-type_atpase_like"/>
    <property type="match status" value="1"/>
</dbReference>
<dbReference type="SUPFAM" id="SSF81665">
    <property type="entry name" value="Calcium ATPase, transmembrane domain M"/>
    <property type="match status" value="1"/>
</dbReference>
<evidence type="ECO:0000256" key="18">
    <source>
        <dbReference type="ARBA" id="ARBA00023065"/>
    </source>
</evidence>
<dbReference type="SUPFAM" id="SSF56784">
    <property type="entry name" value="HAD-like"/>
    <property type="match status" value="1"/>
</dbReference>
<keyword evidence="12" id="KW-0187">Copper transport</keyword>
<comment type="subcellular location">
    <subcellularLocation>
        <location evidence="1">Cell membrane</location>
        <topology evidence="1">Multi-pass membrane protein</topology>
    </subcellularLocation>
</comment>
<dbReference type="Gene3D" id="3.40.1110.10">
    <property type="entry name" value="Calcium-transporting ATPase, cytoplasmic domain N"/>
    <property type="match status" value="1"/>
</dbReference>
<evidence type="ECO:0000256" key="10">
    <source>
        <dbReference type="ARBA" id="ARBA00022737"/>
    </source>
</evidence>
<dbReference type="EMBL" id="AP024718">
    <property type="protein sequence ID" value="BCX89152.1"/>
    <property type="molecule type" value="Genomic_DNA"/>
</dbReference>
<dbReference type="FunFam" id="3.30.70.100:FF:000001">
    <property type="entry name" value="ATPase copper transporting beta"/>
    <property type="match status" value="1"/>
</dbReference>
<feature type="transmembrane region" description="Helical" evidence="23">
    <location>
        <begin position="201"/>
        <end position="218"/>
    </location>
</feature>
<dbReference type="SUPFAM" id="SSF55008">
    <property type="entry name" value="HMA, heavy metal-associated domain"/>
    <property type="match status" value="1"/>
</dbReference>
<dbReference type="PANTHER" id="PTHR43520">
    <property type="entry name" value="ATP7, ISOFORM B"/>
    <property type="match status" value="1"/>
</dbReference>
<keyword evidence="16 23" id="KW-1133">Transmembrane helix</keyword>
<dbReference type="SUPFAM" id="SSF81653">
    <property type="entry name" value="Calcium ATPase, transduction domain A"/>
    <property type="match status" value="1"/>
</dbReference>
<keyword evidence="15" id="KW-1278">Translocase</keyword>
<dbReference type="InterPro" id="IPR001757">
    <property type="entry name" value="P_typ_ATPase"/>
</dbReference>
<feature type="transmembrane region" description="Helical" evidence="23">
    <location>
        <begin position="134"/>
        <end position="158"/>
    </location>
</feature>
<name>A0AAU9CND8_9GAMM</name>
<evidence type="ECO:0000256" key="15">
    <source>
        <dbReference type="ARBA" id="ARBA00022967"/>
    </source>
</evidence>
<dbReference type="Gene3D" id="3.40.50.1000">
    <property type="entry name" value="HAD superfamily/HAD-like"/>
    <property type="match status" value="1"/>
</dbReference>
<dbReference type="InterPro" id="IPR027256">
    <property type="entry name" value="P-typ_ATPase_IB"/>
</dbReference>
<keyword evidence="6 23" id="KW-1003">Cell membrane</keyword>
<dbReference type="InterPro" id="IPR036163">
    <property type="entry name" value="HMA_dom_sf"/>
</dbReference>
<dbReference type="SFLD" id="SFLDS00003">
    <property type="entry name" value="Haloacid_Dehalogenase"/>
    <property type="match status" value="1"/>
</dbReference>
<dbReference type="GO" id="GO:0060003">
    <property type="term" value="P:copper ion export"/>
    <property type="evidence" value="ECO:0007669"/>
    <property type="project" value="UniProtKB-ARBA"/>
</dbReference>
<dbReference type="CDD" id="cd02094">
    <property type="entry name" value="P-type_ATPase_Cu-like"/>
    <property type="match status" value="1"/>
</dbReference>
<dbReference type="NCBIfam" id="TIGR01525">
    <property type="entry name" value="ATPase-IB_hvy"/>
    <property type="match status" value="1"/>
</dbReference>
<dbReference type="GO" id="GO:0005507">
    <property type="term" value="F:copper ion binding"/>
    <property type="evidence" value="ECO:0007669"/>
    <property type="project" value="TreeGrafter"/>
</dbReference>
<dbReference type="NCBIfam" id="TIGR01511">
    <property type="entry name" value="ATPase-IB1_Cu"/>
    <property type="match status" value="1"/>
</dbReference>
<evidence type="ECO:0000256" key="7">
    <source>
        <dbReference type="ARBA" id="ARBA00022553"/>
    </source>
</evidence>
<evidence type="ECO:0000256" key="13">
    <source>
        <dbReference type="ARBA" id="ARBA00022840"/>
    </source>
</evidence>
<dbReference type="PRINTS" id="PR00943">
    <property type="entry name" value="CUATPASE"/>
</dbReference>
<proteinExistence type="inferred from homology"/>
<feature type="transmembrane region" description="Helical" evidence="23">
    <location>
        <begin position="696"/>
        <end position="718"/>
    </location>
</feature>
<dbReference type="InterPro" id="IPR017969">
    <property type="entry name" value="Heavy-metal-associated_CS"/>
</dbReference>
<protein>
    <recommendedName>
        <fullName evidence="4">Copper-exporting P-type ATPase</fullName>
        <ecNumber evidence="3">7.2.2.8</ecNumber>
    </recommendedName>
    <alternativeName>
        <fullName evidence="20">Copper-exporting P-type ATPase A</fullName>
    </alternativeName>
    <alternativeName>
        <fullName evidence="21">Cu(+)-exporting ATPase</fullName>
    </alternativeName>
</protein>
<dbReference type="PRINTS" id="PR00119">
    <property type="entry name" value="CATATPASE"/>
</dbReference>
<evidence type="ECO:0000259" key="24">
    <source>
        <dbReference type="PROSITE" id="PS50846"/>
    </source>
</evidence>
<dbReference type="SFLD" id="SFLDF00027">
    <property type="entry name" value="p-type_atpase"/>
    <property type="match status" value="1"/>
</dbReference>
<feature type="transmembrane region" description="Helical" evidence="23">
    <location>
        <begin position="100"/>
        <end position="122"/>
    </location>
</feature>
<dbReference type="GO" id="GO:0016887">
    <property type="term" value="F:ATP hydrolysis activity"/>
    <property type="evidence" value="ECO:0007669"/>
    <property type="project" value="InterPro"/>
</dbReference>
<dbReference type="Pfam" id="PF00702">
    <property type="entry name" value="Hydrolase"/>
    <property type="match status" value="1"/>
</dbReference>
<keyword evidence="8 23" id="KW-0812">Transmembrane</keyword>
<feature type="transmembrane region" description="Helical" evidence="23">
    <location>
        <begin position="724"/>
        <end position="742"/>
    </location>
</feature>
<keyword evidence="10" id="KW-0677">Repeat</keyword>
<dbReference type="InterPro" id="IPR044492">
    <property type="entry name" value="P_typ_ATPase_HD_dom"/>
</dbReference>
<dbReference type="PROSITE" id="PS00154">
    <property type="entry name" value="ATPASE_E1_E2"/>
    <property type="match status" value="1"/>
</dbReference>